<protein>
    <submittedName>
        <fullName evidence="2">Uncharacterized protein</fullName>
    </submittedName>
</protein>
<name>A0A392PYH3_9FABA</name>
<dbReference type="EMBL" id="LXQA010104126">
    <property type="protein sequence ID" value="MCI17151.1"/>
    <property type="molecule type" value="Genomic_DNA"/>
</dbReference>
<keyword evidence="3" id="KW-1185">Reference proteome</keyword>
<reference evidence="2 3" key="1">
    <citation type="journal article" date="2018" name="Front. Plant Sci.">
        <title>Red Clover (Trifolium pratense) and Zigzag Clover (T. medium) - A Picture of Genomic Similarities and Differences.</title>
        <authorList>
            <person name="Dluhosova J."/>
            <person name="Istvanek J."/>
            <person name="Nedelnik J."/>
            <person name="Repkova J."/>
        </authorList>
    </citation>
    <scope>NUCLEOTIDE SEQUENCE [LARGE SCALE GENOMIC DNA]</scope>
    <source>
        <strain evidence="3">cv. 10/8</strain>
        <tissue evidence="2">Leaf</tissue>
    </source>
</reference>
<sequence>LLVTFLFQPHKHILAASQNNTDEGANGCIGLQCQIVVDDEADLFIEYQQATGSSRMLAGVPKPVTPPTSNGNKQASGNCNEPDKLYSGIFCTG</sequence>
<evidence type="ECO:0000313" key="3">
    <source>
        <dbReference type="Proteomes" id="UP000265520"/>
    </source>
</evidence>
<feature type="non-terminal residue" evidence="2">
    <location>
        <position position="1"/>
    </location>
</feature>
<proteinExistence type="predicted"/>
<organism evidence="2 3">
    <name type="scientific">Trifolium medium</name>
    <dbReference type="NCBI Taxonomy" id="97028"/>
    <lineage>
        <taxon>Eukaryota</taxon>
        <taxon>Viridiplantae</taxon>
        <taxon>Streptophyta</taxon>
        <taxon>Embryophyta</taxon>
        <taxon>Tracheophyta</taxon>
        <taxon>Spermatophyta</taxon>
        <taxon>Magnoliopsida</taxon>
        <taxon>eudicotyledons</taxon>
        <taxon>Gunneridae</taxon>
        <taxon>Pentapetalae</taxon>
        <taxon>rosids</taxon>
        <taxon>fabids</taxon>
        <taxon>Fabales</taxon>
        <taxon>Fabaceae</taxon>
        <taxon>Papilionoideae</taxon>
        <taxon>50 kb inversion clade</taxon>
        <taxon>NPAAA clade</taxon>
        <taxon>Hologalegina</taxon>
        <taxon>IRL clade</taxon>
        <taxon>Trifolieae</taxon>
        <taxon>Trifolium</taxon>
    </lineage>
</organism>
<feature type="non-terminal residue" evidence="2">
    <location>
        <position position="93"/>
    </location>
</feature>
<feature type="compositionally biased region" description="Polar residues" evidence="1">
    <location>
        <begin position="67"/>
        <end position="79"/>
    </location>
</feature>
<comment type="caution">
    <text evidence="2">The sequence shown here is derived from an EMBL/GenBank/DDBJ whole genome shotgun (WGS) entry which is preliminary data.</text>
</comment>
<evidence type="ECO:0000313" key="2">
    <source>
        <dbReference type="EMBL" id="MCI17151.1"/>
    </source>
</evidence>
<evidence type="ECO:0000256" key="1">
    <source>
        <dbReference type="SAM" id="MobiDB-lite"/>
    </source>
</evidence>
<feature type="region of interest" description="Disordered" evidence="1">
    <location>
        <begin position="56"/>
        <end position="83"/>
    </location>
</feature>
<dbReference type="Proteomes" id="UP000265520">
    <property type="component" value="Unassembled WGS sequence"/>
</dbReference>
<dbReference type="AlphaFoldDB" id="A0A392PYH3"/>
<accession>A0A392PYH3</accession>